<dbReference type="AlphaFoldDB" id="A0A7C5NW77"/>
<organism evidence="1">
    <name type="scientific">Thermococcus litoralis</name>
    <dbReference type="NCBI Taxonomy" id="2265"/>
    <lineage>
        <taxon>Archaea</taxon>
        <taxon>Methanobacteriati</taxon>
        <taxon>Methanobacteriota</taxon>
        <taxon>Thermococci</taxon>
        <taxon>Thermococcales</taxon>
        <taxon>Thermococcaceae</taxon>
        <taxon>Thermococcus</taxon>
    </lineage>
</organism>
<name>A0A7C5NW77_THELI</name>
<proteinExistence type="predicted"/>
<dbReference type="EMBL" id="DRTU01000050">
    <property type="protein sequence ID" value="HHI00067.1"/>
    <property type="molecule type" value="Genomic_DNA"/>
</dbReference>
<accession>A0A7C5NW77</accession>
<sequence length="102" mass="12248">MIEDFIKQELRRYREEHPVQEVLIRVMRFSPKDLGKRTPTTKSPEYYHFASLEDALEFIQEAKEKYSKFGINPKKFLPGVWYFGPIEYVLIVRRFDLKKGSC</sequence>
<protein>
    <submittedName>
        <fullName evidence="1">Uncharacterized protein</fullName>
    </submittedName>
</protein>
<dbReference type="Proteomes" id="UP000886217">
    <property type="component" value="Unassembled WGS sequence"/>
</dbReference>
<evidence type="ECO:0000313" key="1">
    <source>
        <dbReference type="EMBL" id="HHI00067.1"/>
    </source>
</evidence>
<reference evidence="1" key="1">
    <citation type="journal article" date="2020" name="mSystems">
        <title>Genome- and Community-Level Interaction Insights into Carbon Utilization and Element Cycling Functions of Hydrothermarchaeota in Hydrothermal Sediment.</title>
        <authorList>
            <person name="Zhou Z."/>
            <person name="Liu Y."/>
            <person name="Xu W."/>
            <person name="Pan J."/>
            <person name="Luo Z.H."/>
            <person name="Li M."/>
        </authorList>
    </citation>
    <scope>NUCLEOTIDE SEQUENCE [LARGE SCALE GENOMIC DNA]</scope>
    <source>
        <strain evidence="1">HyVt-93</strain>
    </source>
</reference>
<comment type="caution">
    <text evidence="1">The sequence shown here is derived from an EMBL/GenBank/DDBJ whole genome shotgun (WGS) entry which is preliminary data.</text>
</comment>
<gene>
    <name evidence="1" type="ORF">ENL40_01095</name>
</gene>